<evidence type="ECO:0000259" key="3">
    <source>
        <dbReference type="PROSITE" id="PS50002"/>
    </source>
</evidence>
<dbReference type="EMBL" id="JYDP01001425">
    <property type="protein sequence ID" value="KRY98350.1"/>
    <property type="molecule type" value="Genomic_DNA"/>
</dbReference>
<keyword evidence="1 2" id="KW-0728">SH3 domain</keyword>
<evidence type="ECO:0000256" key="2">
    <source>
        <dbReference type="PROSITE-ProRule" id="PRU00192"/>
    </source>
</evidence>
<name>A0A0V1GJH9_9BILA</name>
<feature type="domain" description="SH3" evidence="3">
    <location>
        <begin position="134"/>
        <end position="180"/>
    </location>
</feature>
<evidence type="ECO:0000313" key="5">
    <source>
        <dbReference type="Proteomes" id="UP000055024"/>
    </source>
</evidence>
<accession>A0A0V1GJH9</accession>
<dbReference type="PROSITE" id="PS50002">
    <property type="entry name" value="SH3"/>
    <property type="match status" value="1"/>
</dbReference>
<reference evidence="4 5" key="1">
    <citation type="submission" date="2015-01" db="EMBL/GenBank/DDBJ databases">
        <title>Evolution of Trichinella species and genotypes.</title>
        <authorList>
            <person name="Korhonen P.K."/>
            <person name="Edoardo P."/>
            <person name="Giuseppe L.R."/>
            <person name="Gasser R.B."/>
        </authorList>
    </citation>
    <scope>NUCLEOTIDE SEQUENCE [LARGE SCALE GENOMIC DNA]</scope>
    <source>
        <strain evidence="4">ISS1029</strain>
    </source>
</reference>
<dbReference type="InterPro" id="IPR001452">
    <property type="entry name" value="SH3_domain"/>
</dbReference>
<keyword evidence="5" id="KW-1185">Reference proteome</keyword>
<protein>
    <submittedName>
        <fullName evidence="4">Small G protein signaling modulator 3</fullName>
    </submittedName>
</protein>
<dbReference type="SUPFAM" id="SSF50044">
    <property type="entry name" value="SH3-domain"/>
    <property type="match status" value="1"/>
</dbReference>
<dbReference type="AlphaFoldDB" id="A0A0V1GJH9"/>
<dbReference type="Pfam" id="PF00018">
    <property type="entry name" value="SH3_1"/>
    <property type="match status" value="1"/>
</dbReference>
<dbReference type="Gene3D" id="2.30.30.40">
    <property type="entry name" value="SH3 Domains"/>
    <property type="match status" value="1"/>
</dbReference>
<comment type="caution">
    <text evidence="4">The sequence shown here is derived from an EMBL/GenBank/DDBJ whole genome shotgun (WGS) entry which is preliminary data.</text>
</comment>
<organism evidence="4 5">
    <name type="scientific">Trichinella zimbabwensis</name>
    <dbReference type="NCBI Taxonomy" id="268475"/>
    <lineage>
        <taxon>Eukaryota</taxon>
        <taxon>Metazoa</taxon>
        <taxon>Ecdysozoa</taxon>
        <taxon>Nematoda</taxon>
        <taxon>Enoplea</taxon>
        <taxon>Dorylaimia</taxon>
        <taxon>Trichinellida</taxon>
        <taxon>Trichinellidae</taxon>
        <taxon>Trichinella</taxon>
    </lineage>
</organism>
<gene>
    <name evidence="4" type="primary">Sgsm3</name>
    <name evidence="4" type="ORF">T11_10409</name>
</gene>
<dbReference type="Proteomes" id="UP000055024">
    <property type="component" value="Unassembled WGS sequence"/>
</dbReference>
<dbReference type="OrthoDB" id="5835072at2759"/>
<feature type="non-terminal residue" evidence="4">
    <location>
        <position position="1"/>
    </location>
</feature>
<feature type="non-terminal residue" evidence="4">
    <location>
        <position position="180"/>
    </location>
</feature>
<evidence type="ECO:0000256" key="1">
    <source>
        <dbReference type="ARBA" id="ARBA00022443"/>
    </source>
</evidence>
<evidence type="ECO:0000313" key="4">
    <source>
        <dbReference type="EMBL" id="KRY98350.1"/>
    </source>
</evidence>
<sequence>LQLDDAEPLLRAIDQLDTDDQRLRTLRATQRAYLQLARRRQTNSSRRLFRRRGRCRLRSLSSSSSLFDHDQSSSSKNVRQTELLVELKQAIVELVLEMAAVRSPAQRGPALLQADYSIESHSRDYDAYTEAHRRTRRCARALIDFERHEEDELGFCKNDIIEVLSRKDEHCWIGELNGRR</sequence>
<proteinExistence type="predicted"/>
<dbReference type="InterPro" id="IPR036028">
    <property type="entry name" value="SH3-like_dom_sf"/>
</dbReference>